<keyword evidence="9 10" id="KW-0472">Membrane</keyword>
<dbReference type="GO" id="GO:0015627">
    <property type="term" value="C:type II protein secretion system complex"/>
    <property type="evidence" value="ECO:0007669"/>
    <property type="project" value="InterPro"/>
</dbReference>
<dbReference type="Gene3D" id="3.30.1360.100">
    <property type="entry name" value="General secretion pathway protein M, EpsM"/>
    <property type="match status" value="1"/>
</dbReference>
<evidence type="ECO:0000313" key="11">
    <source>
        <dbReference type="EMBL" id="SFP45058.1"/>
    </source>
</evidence>
<dbReference type="InterPro" id="IPR007690">
    <property type="entry name" value="T2SS_GspM"/>
</dbReference>
<organism evidence="11 12">
    <name type="scientific">Pseudomonas borbori</name>
    <dbReference type="NCBI Taxonomy" id="289003"/>
    <lineage>
        <taxon>Bacteria</taxon>
        <taxon>Pseudomonadati</taxon>
        <taxon>Pseudomonadota</taxon>
        <taxon>Gammaproteobacteria</taxon>
        <taxon>Pseudomonadales</taxon>
        <taxon>Pseudomonadaceae</taxon>
        <taxon>Pseudomonas</taxon>
    </lineage>
</organism>
<accession>A0A1I5QFN0</accession>
<evidence type="ECO:0000256" key="6">
    <source>
        <dbReference type="ARBA" id="ARBA00022692"/>
    </source>
</evidence>
<feature type="transmembrane region" description="Helical" evidence="10">
    <location>
        <begin position="33"/>
        <end position="52"/>
    </location>
</feature>
<name>A0A1I5QFN0_9PSED</name>
<evidence type="ECO:0000256" key="1">
    <source>
        <dbReference type="ARBA" id="ARBA00004377"/>
    </source>
</evidence>
<keyword evidence="6 10" id="KW-0812">Transmembrane</keyword>
<keyword evidence="4" id="KW-1003">Cell membrane</keyword>
<comment type="subcellular location">
    <subcellularLocation>
        <location evidence="1">Cell inner membrane</location>
        <topology evidence="1">Single-pass membrane protein</topology>
    </subcellularLocation>
</comment>
<dbReference type="InterPro" id="IPR023229">
    <property type="entry name" value="T2SS_M_periplasmic_sf"/>
</dbReference>
<dbReference type="GO" id="GO:0015628">
    <property type="term" value="P:protein secretion by the type II secretion system"/>
    <property type="evidence" value="ECO:0007669"/>
    <property type="project" value="InterPro"/>
</dbReference>
<keyword evidence="8 10" id="KW-1133">Transmembrane helix</keyword>
<evidence type="ECO:0000256" key="7">
    <source>
        <dbReference type="ARBA" id="ARBA00022927"/>
    </source>
</evidence>
<evidence type="ECO:0000256" key="4">
    <source>
        <dbReference type="ARBA" id="ARBA00022475"/>
    </source>
</evidence>
<evidence type="ECO:0000256" key="2">
    <source>
        <dbReference type="ARBA" id="ARBA00010637"/>
    </source>
</evidence>
<proteinExistence type="inferred from homology"/>
<evidence type="ECO:0000256" key="10">
    <source>
        <dbReference type="SAM" id="Phobius"/>
    </source>
</evidence>
<dbReference type="GO" id="GO:0005886">
    <property type="term" value="C:plasma membrane"/>
    <property type="evidence" value="ECO:0007669"/>
    <property type="project" value="UniProtKB-SubCell"/>
</dbReference>
<evidence type="ECO:0000256" key="3">
    <source>
        <dbReference type="ARBA" id="ARBA00022448"/>
    </source>
</evidence>
<dbReference type="SUPFAM" id="SSF103054">
    <property type="entry name" value="General secretion pathway protein M, EpsM"/>
    <property type="match status" value="1"/>
</dbReference>
<keyword evidence="12" id="KW-1185">Reference proteome</keyword>
<evidence type="ECO:0000256" key="8">
    <source>
        <dbReference type="ARBA" id="ARBA00022989"/>
    </source>
</evidence>
<keyword evidence="5" id="KW-0997">Cell inner membrane</keyword>
<dbReference type="RefSeq" id="WP_090500436.1">
    <property type="nucleotide sequence ID" value="NZ_FOWX01000010.1"/>
</dbReference>
<protein>
    <submittedName>
        <fullName evidence="11">General secretion pathway protein M</fullName>
    </submittedName>
</protein>
<sequence>MNSLSESIKPFTAQLQGSLALQRWRALLPRERLALGLLGLFVLLTLVYVLLWQPAQQGVTAARSAFARERALYAYLQAQAPLARSLASQPQVSLDPANLQGLVTASAAEQGLLIERLDSDSEGSLQVSLQPAPFSQLLRWFTRLEQQGVRIAEAGLDRAADNRVAARLTLSVAF</sequence>
<dbReference type="Pfam" id="PF04612">
    <property type="entry name" value="T2SSM"/>
    <property type="match status" value="1"/>
</dbReference>
<dbReference type="OrthoDB" id="7013123at2"/>
<dbReference type="EMBL" id="FOWX01000010">
    <property type="protein sequence ID" value="SFP45058.1"/>
    <property type="molecule type" value="Genomic_DNA"/>
</dbReference>
<dbReference type="AlphaFoldDB" id="A0A1I5QFN0"/>
<keyword evidence="7" id="KW-0653">Protein transport</keyword>
<gene>
    <name evidence="11" type="ORF">SAMN05216190_110157</name>
</gene>
<evidence type="ECO:0000256" key="5">
    <source>
        <dbReference type="ARBA" id="ARBA00022519"/>
    </source>
</evidence>
<comment type="similarity">
    <text evidence="2">Belongs to the GSP M family.</text>
</comment>
<keyword evidence="3" id="KW-0813">Transport</keyword>
<dbReference type="Proteomes" id="UP000198784">
    <property type="component" value="Unassembled WGS sequence"/>
</dbReference>
<evidence type="ECO:0000313" key="12">
    <source>
        <dbReference type="Proteomes" id="UP000198784"/>
    </source>
</evidence>
<reference evidence="12" key="1">
    <citation type="submission" date="2016-10" db="EMBL/GenBank/DDBJ databases">
        <authorList>
            <person name="Varghese N."/>
            <person name="Submissions S."/>
        </authorList>
    </citation>
    <scope>NUCLEOTIDE SEQUENCE [LARGE SCALE GENOMIC DNA]</scope>
    <source>
        <strain evidence="12">DSM 17834</strain>
    </source>
</reference>
<dbReference type="STRING" id="289003.SAMN05216190_110157"/>
<evidence type="ECO:0000256" key="9">
    <source>
        <dbReference type="ARBA" id="ARBA00023136"/>
    </source>
</evidence>